<reference evidence="6 7" key="1">
    <citation type="submission" date="2022-11" db="EMBL/GenBank/DDBJ databases">
        <title>Biodiversity and phylogenetic relationships of bacteria.</title>
        <authorList>
            <person name="Machado R.A.R."/>
            <person name="Bhat A."/>
            <person name="Loulou A."/>
            <person name="Kallel S."/>
        </authorList>
    </citation>
    <scope>NUCLEOTIDE SEQUENCE [LARGE SCALE GENOMIC DNA]</scope>
    <source>
        <strain evidence="6 7">DSM 13975</strain>
    </source>
</reference>
<sequence length="317" mass="35226">MQITIKQLEHFVAAAQTGQVSRAAQRCYVSQPSLTTSLKNLESFLGVQLFSRHSAGLRLTLHGEGFLRHAEHILASLEMAVAETKDAISSVEGSVKLAITDTVSEYMLPKIIGAMRRQLPQVSFEPVERNRLQIEHGVRDGEFDLAVVLVSNLTRRSDLQQERLLKSERRLWTALDHPLATQSSVSLQELADQAFILLDMDEHVATVNRYWSAAKLKPKVVFRTKSIEAVRSLVAQNVGVTILSDLVFRPWSHDGGRIRRTAMTSGVPSMDLGLIYRHEAQMSKAALACANTLRLLAKSVLRESHLMTEGNVQVPGN</sequence>
<dbReference type="RefSeq" id="WP_207875122.1">
    <property type="nucleotide sequence ID" value="NZ_JAPKNA010000001.1"/>
</dbReference>
<dbReference type="Pfam" id="PF03466">
    <property type="entry name" value="LysR_substrate"/>
    <property type="match status" value="1"/>
</dbReference>
<dbReference type="PROSITE" id="PS50931">
    <property type="entry name" value="HTH_LYSR"/>
    <property type="match status" value="1"/>
</dbReference>
<evidence type="ECO:0000259" key="5">
    <source>
        <dbReference type="PROSITE" id="PS50931"/>
    </source>
</evidence>
<keyword evidence="2" id="KW-0805">Transcription regulation</keyword>
<dbReference type="EMBL" id="JAPKNA010000001">
    <property type="protein sequence ID" value="MCX5463609.1"/>
    <property type="molecule type" value="Genomic_DNA"/>
</dbReference>
<dbReference type="Gene3D" id="1.10.10.10">
    <property type="entry name" value="Winged helix-like DNA-binding domain superfamily/Winged helix DNA-binding domain"/>
    <property type="match status" value="1"/>
</dbReference>
<comment type="similarity">
    <text evidence="1">Belongs to the LysR transcriptional regulatory family.</text>
</comment>
<accession>A0ABT3VJC5</accession>
<evidence type="ECO:0000313" key="7">
    <source>
        <dbReference type="Proteomes" id="UP001209916"/>
    </source>
</evidence>
<evidence type="ECO:0000256" key="4">
    <source>
        <dbReference type="ARBA" id="ARBA00023163"/>
    </source>
</evidence>
<dbReference type="InterPro" id="IPR050950">
    <property type="entry name" value="HTH-type_LysR_regulators"/>
</dbReference>
<dbReference type="InterPro" id="IPR005119">
    <property type="entry name" value="LysR_subst-bd"/>
</dbReference>
<feature type="domain" description="HTH lysR-type" evidence="5">
    <location>
        <begin position="3"/>
        <end position="60"/>
    </location>
</feature>
<dbReference type="SUPFAM" id="SSF46785">
    <property type="entry name" value="Winged helix' DNA-binding domain"/>
    <property type="match status" value="1"/>
</dbReference>
<dbReference type="InterPro" id="IPR036390">
    <property type="entry name" value="WH_DNA-bd_sf"/>
</dbReference>
<comment type="caution">
    <text evidence="6">The sequence shown here is derived from an EMBL/GenBank/DDBJ whole genome shotgun (WGS) entry which is preliminary data.</text>
</comment>
<gene>
    <name evidence="6" type="ORF">OSH09_05405</name>
</gene>
<evidence type="ECO:0000256" key="2">
    <source>
        <dbReference type="ARBA" id="ARBA00023015"/>
    </source>
</evidence>
<protein>
    <submittedName>
        <fullName evidence="6">LysR family transcriptional regulator</fullName>
    </submittedName>
</protein>
<keyword evidence="3" id="KW-0238">DNA-binding</keyword>
<evidence type="ECO:0000256" key="3">
    <source>
        <dbReference type="ARBA" id="ARBA00023125"/>
    </source>
</evidence>
<dbReference type="SUPFAM" id="SSF53850">
    <property type="entry name" value="Periplasmic binding protein-like II"/>
    <property type="match status" value="1"/>
</dbReference>
<name>A0ABT3VJC5_9BURK</name>
<dbReference type="Pfam" id="PF00126">
    <property type="entry name" value="HTH_1"/>
    <property type="match status" value="1"/>
</dbReference>
<evidence type="ECO:0000313" key="6">
    <source>
        <dbReference type="EMBL" id="MCX5463609.1"/>
    </source>
</evidence>
<keyword evidence="7" id="KW-1185">Reference proteome</keyword>
<evidence type="ECO:0000256" key="1">
    <source>
        <dbReference type="ARBA" id="ARBA00009437"/>
    </source>
</evidence>
<proteinExistence type="inferred from homology"/>
<dbReference type="PRINTS" id="PR00039">
    <property type="entry name" value="HTHLYSR"/>
</dbReference>
<organism evidence="6 7">
    <name type="scientific">Alcaligenes parafaecalis</name>
    <dbReference type="NCBI Taxonomy" id="171260"/>
    <lineage>
        <taxon>Bacteria</taxon>
        <taxon>Pseudomonadati</taxon>
        <taxon>Pseudomonadota</taxon>
        <taxon>Betaproteobacteria</taxon>
        <taxon>Burkholderiales</taxon>
        <taxon>Alcaligenaceae</taxon>
        <taxon>Alcaligenes</taxon>
    </lineage>
</organism>
<dbReference type="InterPro" id="IPR036388">
    <property type="entry name" value="WH-like_DNA-bd_sf"/>
</dbReference>
<dbReference type="Proteomes" id="UP001209916">
    <property type="component" value="Unassembled WGS sequence"/>
</dbReference>
<dbReference type="InterPro" id="IPR000847">
    <property type="entry name" value="LysR_HTH_N"/>
</dbReference>
<keyword evidence="4" id="KW-0804">Transcription</keyword>
<dbReference type="PANTHER" id="PTHR30419">
    <property type="entry name" value="HTH-TYPE TRANSCRIPTIONAL REGULATOR YBHD"/>
    <property type="match status" value="1"/>
</dbReference>
<dbReference type="Gene3D" id="3.40.190.10">
    <property type="entry name" value="Periplasmic binding protein-like II"/>
    <property type="match status" value="2"/>
</dbReference>